<dbReference type="PANTHER" id="PTHR35936">
    <property type="entry name" value="MEMBRANE-BOUND LYTIC MUREIN TRANSGLYCOSYLASE F"/>
    <property type="match status" value="1"/>
</dbReference>
<dbReference type="Proteomes" id="UP000613266">
    <property type="component" value="Unassembled WGS sequence"/>
</dbReference>
<dbReference type="SUPFAM" id="SSF53850">
    <property type="entry name" value="Periplasmic binding protein-like II"/>
    <property type="match status" value="1"/>
</dbReference>
<dbReference type="AlphaFoldDB" id="A0A931J4V4"/>
<reference evidence="4" key="1">
    <citation type="submission" date="2020-12" db="EMBL/GenBank/DDBJ databases">
        <title>The genome sequence of Inhella sp. 1Y17.</title>
        <authorList>
            <person name="Liu Y."/>
        </authorList>
    </citation>
    <scope>NUCLEOTIDE SEQUENCE</scope>
    <source>
        <strain evidence="4">1Y17</strain>
    </source>
</reference>
<dbReference type="InterPro" id="IPR001638">
    <property type="entry name" value="Solute-binding_3/MltF_N"/>
</dbReference>
<comment type="caution">
    <text evidence="4">The sequence shown here is derived from an EMBL/GenBank/DDBJ whole genome shotgun (WGS) entry which is preliminary data.</text>
</comment>
<protein>
    <submittedName>
        <fullName evidence="4">Transporter substrate-binding domain-containing protein</fullName>
    </submittedName>
</protein>
<dbReference type="Gene3D" id="3.40.190.10">
    <property type="entry name" value="Periplasmic binding protein-like II"/>
    <property type="match status" value="2"/>
</dbReference>
<evidence type="ECO:0000313" key="4">
    <source>
        <dbReference type="EMBL" id="MBH9576897.1"/>
    </source>
</evidence>
<sequence>MRRRAWVVLLGLLAQLPAQARETWRLATAELPPAITTKRADNGYYAVLVRRVLQELDVDAQLHFLPPDRAIQETMAGRYTAVFPLSRTPERERELIPSEPIFHVRVRVFVRRDDPWSGGGLEAMRGHPLCNIQGSKLYPELDAALAAGWLQMQRVPEIGACFRMLALGRVRFVVTGENTGFEGMAAVPDGARKFRMAAEQLALQPVFLMFSRQVKGNVQRAEAFNQALRRLRAEGVMHKLEHQVLPQGYGYRP</sequence>
<feature type="chain" id="PRO_5037667680" evidence="2">
    <location>
        <begin position="21"/>
        <end position="253"/>
    </location>
</feature>
<keyword evidence="5" id="KW-1185">Reference proteome</keyword>
<evidence type="ECO:0000259" key="3">
    <source>
        <dbReference type="Pfam" id="PF00497"/>
    </source>
</evidence>
<evidence type="ECO:0000256" key="2">
    <source>
        <dbReference type="SAM" id="SignalP"/>
    </source>
</evidence>
<dbReference type="RefSeq" id="WP_198110503.1">
    <property type="nucleotide sequence ID" value="NZ_JAEDAK010000004.1"/>
</dbReference>
<dbReference type="Pfam" id="PF00497">
    <property type="entry name" value="SBP_bac_3"/>
    <property type="match status" value="1"/>
</dbReference>
<organism evidence="4 5">
    <name type="scientific">Inhella proteolytica</name>
    <dbReference type="NCBI Taxonomy" id="2795029"/>
    <lineage>
        <taxon>Bacteria</taxon>
        <taxon>Pseudomonadati</taxon>
        <taxon>Pseudomonadota</taxon>
        <taxon>Betaproteobacteria</taxon>
        <taxon>Burkholderiales</taxon>
        <taxon>Sphaerotilaceae</taxon>
        <taxon>Inhella</taxon>
    </lineage>
</organism>
<accession>A0A931J4V4</accession>
<feature type="signal peptide" evidence="2">
    <location>
        <begin position="1"/>
        <end position="20"/>
    </location>
</feature>
<evidence type="ECO:0000256" key="1">
    <source>
        <dbReference type="ARBA" id="ARBA00022729"/>
    </source>
</evidence>
<evidence type="ECO:0000313" key="5">
    <source>
        <dbReference type="Proteomes" id="UP000613266"/>
    </source>
</evidence>
<dbReference type="PANTHER" id="PTHR35936:SF25">
    <property type="entry name" value="ABC TRANSPORTER SUBSTRATE-BINDING PROTEIN"/>
    <property type="match status" value="1"/>
</dbReference>
<name>A0A931J4V4_9BURK</name>
<feature type="domain" description="Solute-binding protein family 3/N-terminal" evidence="3">
    <location>
        <begin position="42"/>
        <end position="243"/>
    </location>
</feature>
<dbReference type="EMBL" id="JAEDAK010000004">
    <property type="protein sequence ID" value="MBH9576897.1"/>
    <property type="molecule type" value="Genomic_DNA"/>
</dbReference>
<gene>
    <name evidence="4" type="ORF">I7X39_08265</name>
</gene>
<proteinExistence type="predicted"/>
<keyword evidence="1 2" id="KW-0732">Signal</keyword>